<evidence type="ECO:0000259" key="1">
    <source>
        <dbReference type="Pfam" id="PF08239"/>
    </source>
</evidence>
<dbReference type="Proteomes" id="UP000297394">
    <property type="component" value="Unassembled WGS sequence"/>
</dbReference>
<dbReference type="EMBL" id="RQFL01000015">
    <property type="protein sequence ID" value="TGK92467.1"/>
    <property type="molecule type" value="Genomic_DNA"/>
</dbReference>
<dbReference type="OrthoDB" id="337951at2"/>
<reference evidence="3" key="1">
    <citation type="submission" date="2018-10" db="EMBL/GenBank/DDBJ databases">
        <authorList>
            <person name="Vincent A.T."/>
            <person name="Schiettekatte O."/>
            <person name="Bourhy P."/>
            <person name="Veyrier F.J."/>
            <person name="Picardeau M."/>
        </authorList>
    </citation>
    <scope>NUCLEOTIDE SEQUENCE</scope>
    <source>
        <strain evidence="3">201800281</strain>
    </source>
</reference>
<protein>
    <submittedName>
        <fullName evidence="2">SH3 domain-containing protein</fullName>
    </submittedName>
</protein>
<dbReference type="Proteomes" id="UP000297918">
    <property type="component" value="Unassembled WGS sequence"/>
</dbReference>
<dbReference type="Gene3D" id="2.30.30.40">
    <property type="entry name" value="SH3 Domains"/>
    <property type="match status" value="1"/>
</dbReference>
<feature type="domain" description="SH3b" evidence="1">
    <location>
        <begin position="50"/>
        <end position="110"/>
    </location>
</feature>
<dbReference type="AlphaFoldDB" id="A0A4R9IPI2"/>
<organism evidence="2 4">
    <name type="scientific">Leptospira bourretii</name>
    <dbReference type="NCBI Taxonomy" id="2484962"/>
    <lineage>
        <taxon>Bacteria</taxon>
        <taxon>Pseudomonadati</taxon>
        <taxon>Spirochaetota</taxon>
        <taxon>Spirochaetia</taxon>
        <taxon>Leptospirales</taxon>
        <taxon>Leptospiraceae</taxon>
        <taxon>Leptospira</taxon>
    </lineage>
</organism>
<name>A0A4R9IPI2_9LEPT</name>
<sequence length="310" mass="35844">MRHPINFMKKTLIITILLVSFLNCKKNQTNEIKEKSLDFPPKEMLIHANGGLRLRETPNINGNILIVIPNGSTIKTYGNVSQDETHDGKTGKWTRVKYLHYSGFVFSGFLAEKLDPKDFQTDIDILNQIENTLGFKINSKYQISLDSRNKNKYVKNLEIVKDLHYKEFRAVSITPQTNGCEFYGDSNCYNLIFKNDSLIFHDINSNSIGMLQDIKDEKFIFLIEAGCGAGCDYSYNSTSYEFNTKSEKFFRIENYTSITECVEEIDMFTEDCIKCSKDFKYSNYSKIITQEIDLNRTVIKTDIKEILDKK</sequence>
<dbReference type="Pfam" id="PF08239">
    <property type="entry name" value="SH3_3"/>
    <property type="match status" value="1"/>
</dbReference>
<dbReference type="InterPro" id="IPR003646">
    <property type="entry name" value="SH3-like_bac-type"/>
</dbReference>
<accession>A0A4R9IPI2</accession>
<gene>
    <name evidence="2" type="ORF">EHQ23_16885</name>
    <name evidence="3" type="ORF">EHQ26_08675</name>
</gene>
<evidence type="ECO:0000313" key="5">
    <source>
        <dbReference type="Proteomes" id="UP000297918"/>
    </source>
</evidence>
<reference evidence="4 5" key="2">
    <citation type="journal article" date="2019" name="PLoS Negl. Trop. Dis.">
        <title>Revisiting the worldwide diversity of Leptospira species in the environment.</title>
        <authorList>
            <person name="Vincent A.T."/>
            <person name="Schiettekatte O."/>
            <person name="Bourhy P."/>
            <person name="Veyrier F.J."/>
            <person name="Picardeau M."/>
        </authorList>
    </citation>
    <scope>NUCLEOTIDE SEQUENCE [LARGE SCALE GENOMIC DNA]</scope>
    <source>
        <strain evidence="2 4">201800280</strain>
        <strain evidence="5">201800281</strain>
    </source>
</reference>
<evidence type="ECO:0000313" key="2">
    <source>
        <dbReference type="EMBL" id="TGK79285.1"/>
    </source>
</evidence>
<comment type="caution">
    <text evidence="2">The sequence shown here is derived from an EMBL/GenBank/DDBJ whole genome shotgun (WGS) entry which is preliminary data.</text>
</comment>
<evidence type="ECO:0000313" key="4">
    <source>
        <dbReference type="Proteomes" id="UP000297394"/>
    </source>
</evidence>
<proteinExistence type="predicted"/>
<evidence type="ECO:0000313" key="3">
    <source>
        <dbReference type="EMBL" id="TGK92467.1"/>
    </source>
</evidence>
<keyword evidence="5" id="KW-1185">Reference proteome</keyword>
<dbReference type="EMBL" id="RQFM01000027">
    <property type="protein sequence ID" value="TGK79285.1"/>
    <property type="molecule type" value="Genomic_DNA"/>
</dbReference>